<gene>
    <name evidence="2" type="ORF">Vbra_9874</name>
</gene>
<feature type="region of interest" description="Disordered" evidence="1">
    <location>
        <begin position="182"/>
        <end position="223"/>
    </location>
</feature>
<feature type="compositionally biased region" description="Pro residues" evidence="1">
    <location>
        <begin position="444"/>
        <end position="458"/>
    </location>
</feature>
<evidence type="ECO:0000256" key="1">
    <source>
        <dbReference type="SAM" id="MobiDB-lite"/>
    </source>
</evidence>
<accession>A0A0G4GC94</accession>
<name>A0A0G4GC94_VITBC</name>
<feature type="compositionally biased region" description="Low complexity" evidence="1">
    <location>
        <begin position="411"/>
        <end position="424"/>
    </location>
</feature>
<dbReference type="InParanoid" id="A0A0G4GC94"/>
<keyword evidence="3" id="KW-1185">Reference proteome</keyword>
<sequence>MAHKRGSASRTGGPHQEHEGAMPMASGPPGMCLPDDERGLLPLPQAAQEAPALLPNPFPHQGFPVFPITPHGFTPEYFGCQSAIGELPSPLALTATDETEGGISPASTLSPGRYSTRGSHVGAYDLTMSYEWGGVSGEGDPFLMPRPLQRERSYSASQYDHYVGTQAEHPFMQWIESCRGNKAAAGQPDRSHSPLLPSPLTLSKTKGDPSAAASGDPDTLLSPIISTLHPFQQQEGPAFAHHAMMEAPEPEEPSSSSGQQGGVDVEDTNDEIDDLGERMALACLDEDDLPAAAVLGEEMGEDEKKEVLEALRRRLVALMGKKEPFNTVMEVTPSLASLIPCTASGESMSIGSIWHTEGFCRACVFAFKRSNRCSNGPGCLFCHHPDHRSRAYNKQLKKDRRQTEGQNNNHSSSSQDAIQAASLGAPGGPSPPSLTPSSSAASPPASPPHLPFPFPILPTPTYRLSEVTSASTEPDDHSKGGRSAAAKRPPPPQSQPSGGR</sequence>
<feature type="region of interest" description="Disordered" evidence="1">
    <location>
        <begin position="396"/>
        <end position="500"/>
    </location>
</feature>
<feature type="region of interest" description="Disordered" evidence="1">
    <location>
        <begin position="1"/>
        <end position="29"/>
    </location>
</feature>
<evidence type="ECO:0008006" key="4">
    <source>
        <dbReference type="Google" id="ProtNLM"/>
    </source>
</evidence>
<evidence type="ECO:0000313" key="3">
    <source>
        <dbReference type="Proteomes" id="UP000041254"/>
    </source>
</evidence>
<feature type="region of interest" description="Disordered" evidence="1">
    <location>
        <begin position="246"/>
        <end position="269"/>
    </location>
</feature>
<protein>
    <recommendedName>
        <fullName evidence="4">C3H1-type domain-containing protein</fullName>
    </recommendedName>
</protein>
<reference evidence="2 3" key="1">
    <citation type="submission" date="2014-11" db="EMBL/GenBank/DDBJ databases">
        <authorList>
            <person name="Zhu J."/>
            <person name="Qi W."/>
            <person name="Song R."/>
        </authorList>
    </citation>
    <scope>NUCLEOTIDE SEQUENCE [LARGE SCALE GENOMIC DNA]</scope>
</reference>
<proteinExistence type="predicted"/>
<dbReference type="Proteomes" id="UP000041254">
    <property type="component" value="Unassembled WGS sequence"/>
</dbReference>
<dbReference type="OrthoDB" id="364411at2759"/>
<evidence type="ECO:0000313" key="2">
    <source>
        <dbReference type="EMBL" id="CEM26466.1"/>
    </source>
</evidence>
<feature type="compositionally biased region" description="Low complexity" evidence="1">
    <location>
        <begin position="246"/>
        <end position="257"/>
    </location>
</feature>
<organism evidence="2 3">
    <name type="scientific">Vitrella brassicaformis (strain CCMP3155)</name>
    <dbReference type="NCBI Taxonomy" id="1169540"/>
    <lineage>
        <taxon>Eukaryota</taxon>
        <taxon>Sar</taxon>
        <taxon>Alveolata</taxon>
        <taxon>Colpodellida</taxon>
        <taxon>Vitrellaceae</taxon>
        <taxon>Vitrella</taxon>
    </lineage>
</organism>
<dbReference type="VEuPathDB" id="CryptoDB:Vbra_9874"/>
<feature type="compositionally biased region" description="Low complexity" evidence="1">
    <location>
        <begin position="193"/>
        <end position="203"/>
    </location>
</feature>
<dbReference type="EMBL" id="CDMY01000616">
    <property type="protein sequence ID" value="CEM26466.1"/>
    <property type="molecule type" value="Genomic_DNA"/>
</dbReference>
<dbReference type="AlphaFoldDB" id="A0A0G4GC94"/>